<feature type="transmembrane region" description="Helical" evidence="1">
    <location>
        <begin position="62"/>
        <end position="84"/>
    </location>
</feature>
<evidence type="ECO:0000313" key="3">
    <source>
        <dbReference type="Proteomes" id="UP001369086"/>
    </source>
</evidence>
<keyword evidence="1" id="KW-0812">Transmembrane</keyword>
<comment type="caution">
    <text evidence="2">The sequence shown here is derived from an EMBL/GenBank/DDBJ whole genome shotgun (WGS) entry which is preliminary data.</text>
</comment>
<keyword evidence="3" id="KW-1185">Reference proteome</keyword>
<reference evidence="2 3" key="1">
    <citation type="submission" date="2021-05" db="EMBL/GenBank/DDBJ databases">
        <authorList>
            <person name="Zahm M."/>
            <person name="Klopp C."/>
            <person name="Cabau C."/>
            <person name="Kuhl H."/>
            <person name="Suciu R."/>
            <person name="Ciorpac M."/>
            <person name="Holostenco D."/>
            <person name="Gessner J."/>
            <person name="Wuertz S."/>
            <person name="Hohne C."/>
            <person name="Stock M."/>
            <person name="Gislard M."/>
            <person name="Lluch J."/>
            <person name="Milhes M."/>
            <person name="Lampietro C."/>
            <person name="Lopez Roques C."/>
            <person name="Donnadieu C."/>
            <person name="Du K."/>
            <person name="Schartl M."/>
            <person name="Guiguen Y."/>
        </authorList>
    </citation>
    <scope>NUCLEOTIDE SEQUENCE [LARGE SCALE GENOMIC DNA]</scope>
    <source>
        <strain evidence="2">Hh-F2</strain>
        <tissue evidence="2">Blood</tissue>
    </source>
</reference>
<proteinExistence type="predicted"/>
<name>A0ABR0Y2M3_HUSHU</name>
<dbReference type="CDD" id="cd21342">
    <property type="entry name" value="Syt1_2_N"/>
    <property type="match status" value="1"/>
</dbReference>
<accession>A0ABR0Y2M3</accession>
<dbReference type="EMBL" id="JAHFZB010000055">
    <property type="protein sequence ID" value="KAK6466640.1"/>
    <property type="molecule type" value="Genomic_DNA"/>
</dbReference>
<organism evidence="2 3">
    <name type="scientific">Huso huso</name>
    <name type="common">Beluga</name>
    <name type="synonym">Acipenser huso</name>
    <dbReference type="NCBI Taxonomy" id="61971"/>
    <lineage>
        <taxon>Eukaryota</taxon>
        <taxon>Metazoa</taxon>
        <taxon>Chordata</taxon>
        <taxon>Craniata</taxon>
        <taxon>Vertebrata</taxon>
        <taxon>Euteleostomi</taxon>
        <taxon>Actinopterygii</taxon>
        <taxon>Chondrostei</taxon>
        <taxon>Acipenseriformes</taxon>
        <taxon>Acipenseridae</taxon>
        <taxon>Huso</taxon>
    </lineage>
</organism>
<protein>
    <submittedName>
        <fullName evidence="2">Synaptotagmin-B-like</fullName>
    </submittedName>
</protein>
<gene>
    <name evidence="2" type="ORF">HHUSO_G36105</name>
</gene>
<dbReference type="Proteomes" id="UP001369086">
    <property type="component" value="Unassembled WGS sequence"/>
</dbReference>
<keyword evidence="1" id="KW-1133">Transmembrane helix</keyword>
<evidence type="ECO:0000313" key="2">
    <source>
        <dbReference type="EMBL" id="KAK6466640.1"/>
    </source>
</evidence>
<evidence type="ECO:0000256" key="1">
    <source>
        <dbReference type="SAM" id="Phobius"/>
    </source>
</evidence>
<sequence>MRLAEGPEMQAVRRSAMVHTEVTTPGVTEHAHNETGPMKEHDVFTHMKTKFMNELHTIPLPLWALAGIAIVATLLVLCCCACLCKKCCGRKKKGKKGKGKKAQINMKDVKGMGDSTVDKVTAPPAVLEGAVQLTTATVHRRSQVSLSITAPPAVLEGVVQLTTATAHRRSQVSLSITAPPAVLEGVVQLTTATAHRRSQLKALNSIESHEVN</sequence>
<keyword evidence="1" id="KW-0472">Membrane</keyword>